<dbReference type="PANTHER" id="PTHR30203:SF24">
    <property type="entry name" value="BLR4935 PROTEIN"/>
    <property type="match status" value="1"/>
</dbReference>
<evidence type="ECO:0000256" key="2">
    <source>
        <dbReference type="SAM" id="SignalP"/>
    </source>
</evidence>
<dbReference type="GO" id="GO:0015562">
    <property type="term" value="F:efflux transmembrane transporter activity"/>
    <property type="evidence" value="ECO:0007669"/>
    <property type="project" value="InterPro"/>
</dbReference>
<evidence type="ECO:0000313" key="3">
    <source>
        <dbReference type="EMBL" id="KFA90102.1"/>
    </source>
</evidence>
<dbReference type="InterPro" id="IPR003423">
    <property type="entry name" value="OMP_efflux"/>
</dbReference>
<evidence type="ECO:0000256" key="1">
    <source>
        <dbReference type="ARBA" id="ARBA00007613"/>
    </source>
</evidence>
<accession>A0A084SNR7</accession>
<dbReference type="Proteomes" id="UP000028547">
    <property type="component" value="Unassembled WGS sequence"/>
</dbReference>
<protein>
    <recommendedName>
        <fullName evidence="5">TolC family protein</fullName>
    </recommendedName>
</protein>
<proteinExistence type="inferred from homology"/>
<feature type="signal peptide" evidence="2">
    <location>
        <begin position="1"/>
        <end position="29"/>
    </location>
</feature>
<name>A0A084SNR7_9BACT</name>
<sequence length="428" mass="45842">MRMRSLPRCPASSTILGSIFLLLAGTAVAQPTLDESRYVERVLTGSLEARVAALEAVLGRAEAVGVGVWPNPELGWERQKTTSGTRDGESQDVLVASIPLVLSGRLGWERQAAERNAKAAEARHEWARAGLRHEATRAFSVVLAARERRSILEQSLAELRRLAEAIATRERAGEAAGYDRLRIELEAATVQDALRGAVLDERQAESQALRLLGPGVTVLPPFEGALGVERPLPEGASLLAELEERRGDLRALALEASGAEAARRAAGRGWIPEPSVRAGAQFLDVGLPGAGVGYVVGVGLPLPFFDRRQGEAARAEARRGLAEARRAALVHEARTRLAVVLDAVSGRRERQARHRSEVLGRVQELRQVAATAYRGGGAGLLVLMEAERTAREARLTAVELAVSLVEAETDLLLLAGAYDGATPRSAPR</sequence>
<dbReference type="RefSeq" id="WP_043403373.1">
    <property type="nucleotide sequence ID" value="NZ_JPMI01000222.1"/>
</dbReference>
<dbReference type="SUPFAM" id="SSF56954">
    <property type="entry name" value="Outer membrane efflux proteins (OEP)"/>
    <property type="match status" value="1"/>
</dbReference>
<organism evidence="3 4">
    <name type="scientific">Archangium violaceum Cb vi76</name>
    <dbReference type="NCBI Taxonomy" id="1406225"/>
    <lineage>
        <taxon>Bacteria</taxon>
        <taxon>Pseudomonadati</taxon>
        <taxon>Myxococcota</taxon>
        <taxon>Myxococcia</taxon>
        <taxon>Myxococcales</taxon>
        <taxon>Cystobacterineae</taxon>
        <taxon>Archangiaceae</taxon>
        <taxon>Archangium</taxon>
    </lineage>
</organism>
<evidence type="ECO:0008006" key="5">
    <source>
        <dbReference type="Google" id="ProtNLM"/>
    </source>
</evidence>
<dbReference type="PANTHER" id="PTHR30203">
    <property type="entry name" value="OUTER MEMBRANE CATION EFFLUX PROTEIN"/>
    <property type="match status" value="1"/>
</dbReference>
<gene>
    <name evidence="3" type="ORF">Q664_30430</name>
</gene>
<keyword evidence="2" id="KW-0732">Signal</keyword>
<reference evidence="3 4" key="1">
    <citation type="submission" date="2014-07" db="EMBL/GenBank/DDBJ databases">
        <title>Draft Genome Sequence of Gephyronic Acid Producer, Cystobacter violaceus Strain Cb vi76.</title>
        <authorList>
            <person name="Stevens D.C."/>
            <person name="Young J."/>
            <person name="Carmichael R."/>
            <person name="Tan J."/>
            <person name="Taylor R.E."/>
        </authorList>
    </citation>
    <scope>NUCLEOTIDE SEQUENCE [LARGE SCALE GENOMIC DNA]</scope>
    <source>
        <strain evidence="3 4">Cb vi76</strain>
    </source>
</reference>
<feature type="chain" id="PRO_5001781396" description="TolC family protein" evidence="2">
    <location>
        <begin position="30"/>
        <end position="428"/>
    </location>
</feature>
<comment type="caution">
    <text evidence="3">The sequence shown here is derived from an EMBL/GenBank/DDBJ whole genome shotgun (WGS) entry which is preliminary data.</text>
</comment>
<dbReference type="Gene3D" id="1.20.1600.10">
    <property type="entry name" value="Outer membrane efflux proteins (OEP)"/>
    <property type="match status" value="1"/>
</dbReference>
<comment type="similarity">
    <text evidence="1">Belongs to the outer membrane factor (OMF) (TC 1.B.17) family.</text>
</comment>
<dbReference type="EMBL" id="JPMI01000222">
    <property type="protein sequence ID" value="KFA90102.1"/>
    <property type="molecule type" value="Genomic_DNA"/>
</dbReference>
<dbReference type="Pfam" id="PF02321">
    <property type="entry name" value="OEP"/>
    <property type="match status" value="2"/>
</dbReference>
<dbReference type="InterPro" id="IPR010131">
    <property type="entry name" value="MdtP/NodT-like"/>
</dbReference>
<dbReference type="AlphaFoldDB" id="A0A084SNR7"/>
<evidence type="ECO:0000313" key="4">
    <source>
        <dbReference type="Proteomes" id="UP000028547"/>
    </source>
</evidence>